<keyword evidence="2" id="KW-1185">Reference proteome</keyword>
<organism evidence="1 2">
    <name type="scientific">Mucilaginibacter agri</name>
    <dbReference type="NCBI Taxonomy" id="2695265"/>
    <lineage>
        <taxon>Bacteria</taxon>
        <taxon>Pseudomonadati</taxon>
        <taxon>Bacteroidota</taxon>
        <taxon>Sphingobacteriia</taxon>
        <taxon>Sphingobacteriales</taxon>
        <taxon>Sphingobacteriaceae</taxon>
        <taxon>Mucilaginibacter</taxon>
    </lineage>
</organism>
<comment type="caution">
    <text evidence="1">The sequence shown here is derived from an EMBL/GenBank/DDBJ whole genome shotgun (WGS) entry which is preliminary data.</text>
</comment>
<dbReference type="RefSeq" id="WP_166588367.1">
    <property type="nucleotide sequence ID" value="NZ_WWEO01000045.1"/>
</dbReference>
<reference evidence="1" key="1">
    <citation type="submission" date="2020-01" db="EMBL/GenBank/DDBJ databases">
        <authorList>
            <person name="Seo Y.L."/>
        </authorList>
    </citation>
    <scope>NUCLEOTIDE SEQUENCE</scope>
    <source>
        <strain evidence="1">R11</strain>
    </source>
</reference>
<sequence length="269" mass="30525">MFNLFKRKEDNTPKDVKALRDALLRFIKVELQKSEGGEGRNIKGIHLFFLTNPAEKHIFESVVYATEPMRFKDEVQRIADDFALGLPEDWEMAVSYEDALPMDAIKVPDIDASIFIRTKENTVQKTGSAYIRVLSGEAEQEEYHITSEVTKYNIGREKEVQVKDGFFRHNHIAFPGNSANESNKYISRQHAHIEWSPEHGCFILFGDEGGVPPQNKIKIKQSDNDSLIKLNAIQIGHKLQEGDQIILGDSAVIRFSYNSEALNELNTSG</sequence>
<dbReference type="EMBL" id="WWEO01000045">
    <property type="protein sequence ID" value="NCD72421.1"/>
    <property type="molecule type" value="Genomic_DNA"/>
</dbReference>
<dbReference type="CDD" id="cd00060">
    <property type="entry name" value="FHA"/>
    <property type="match status" value="1"/>
</dbReference>
<proteinExistence type="predicted"/>
<name>A0A965ZMH4_9SPHI</name>
<dbReference type="InterPro" id="IPR008984">
    <property type="entry name" value="SMAD_FHA_dom_sf"/>
</dbReference>
<gene>
    <name evidence="1" type="ORF">GSY63_23855</name>
</gene>
<dbReference type="AlphaFoldDB" id="A0A965ZMH4"/>
<reference evidence="1" key="2">
    <citation type="submission" date="2020-10" db="EMBL/GenBank/DDBJ databases">
        <title>Mucilaginibacter sp. nov., isolated from soil.</title>
        <authorList>
            <person name="Jeon C.O."/>
        </authorList>
    </citation>
    <scope>NUCLEOTIDE SEQUENCE</scope>
    <source>
        <strain evidence="1">R11</strain>
    </source>
</reference>
<dbReference type="SUPFAM" id="SSF49879">
    <property type="entry name" value="SMAD/FHA domain"/>
    <property type="match status" value="1"/>
</dbReference>
<protein>
    <submittedName>
        <fullName evidence="1">FHA domain-containing protein</fullName>
    </submittedName>
</protein>
<evidence type="ECO:0000313" key="2">
    <source>
        <dbReference type="Proteomes" id="UP000638732"/>
    </source>
</evidence>
<dbReference type="Gene3D" id="2.60.200.20">
    <property type="match status" value="1"/>
</dbReference>
<dbReference type="Proteomes" id="UP000638732">
    <property type="component" value="Unassembled WGS sequence"/>
</dbReference>
<accession>A0A965ZMH4</accession>
<evidence type="ECO:0000313" key="1">
    <source>
        <dbReference type="EMBL" id="NCD72421.1"/>
    </source>
</evidence>